<gene>
    <name evidence="3" type="ORF">FSP39_008445</name>
</gene>
<dbReference type="PANTHER" id="PTHR13166">
    <property type="entry name" value="PROTEIN C6ORF149"/>
    <property type="match status" value="1"/>
</dbReference>
<sequence>FYFRMYFVRRTRDAFRENKNEQDIYKIEALIKTAEDNLDMIRRQILVGQMYGEGHLVIEHKSPNT</sequence>
<organism evidence="3 4">
    <name type="scientific">Pinctada imbricata</name>
    <name type="common">Atlantic pearl-oyster</name>
    <name type="synonym">Pinctada martensii</name>
    <dbReference type="NCBI Taxonomy" id="66713"/>
    <lineage>
        <taxon>Eukaryota</taxon>
        <taxon>Metazoa</taxon>
        <taxon>Spiralia</taxon>
        <taxon>Lophotrochozoa</taxon>
        <taxon>Mollusca</taxon>
        <taxon>Bivalvia</taxon>
        <taxon>Autobranchia</taxon>
        <taxon>Pteriomorphia</taxon>
        <taxon>Pterioida</taxon>
        <taxon>Pterioidea</taxon>
        <taxon>Pteriidae</taxon>
        <taxon>Pinctada</taxon>
    </lineage>
</organism>
<accession>A0AA89BLQ7</accession>
<dbReference type="GO" id="GO:0005739">
    <property type="term" value="C:mitochondrion"/>
    <property type="evidence" value="ECO:0007669"/>
    <property type="project" value="TreeGrafter"/>
</dbReference>
<dbReference type="InterPro" id="IPR008011">
    <property type="entry name" value="Complex1_LYR_dom"/>
</dbReference>
<dbReference type="InterPro" id="IPR051522">
    <property type="entry name" value="ISC_assembly_LYR"/>
</dbReference>
<dbReference type="InterPro" id="IPR045297">
    <property type="entry name" value="Complex1_LYR_LYRM4"/>
</dbReference>
<proteinExistence type="inferred from homology"/>
<dbReference type="EMBL" id="VSWD01000012">
    <property type="protein sequence ID" value="KAK3085769.1"/>
    <property type="molecule type" value="Genomic_DNA"/>
</dbReference>
<protein>
    <recommendedName>
        <fullName evidence="2">Complex 1 LYR protein domain-containing protein</fullName>
    </recommendedName>
</protein>
<name>A0AA89BLQ7_PINIB</name>
<evidence type="ECO:0000313" key="4">
    <source>
        <dbReference type="Proteomes" id="UP001186944"/>
    </source>
</evidence>
<dbReference type="GO" id="GO:1990221">
    <property type="term" value="C:L-cysteine desulfurase complex"/>
    <property type="evidence" value="ECO:0007669"/>
    <property type="project" value="TreeGrafter"/>
</dbReference>
<comment type="caution">
    <text evidence="3">The sequence shown here is derived from an EMBL/GenBank/DDBJ whole genome shotgun (WGS) entry which is preliminary data.</text>
</comment>
<comment type="similarity">
    <text evidence="1">Belongs to the complex I LYR family.</text>
</comment>
<keyword evidence="4" id="KW-1185">Reference proteome</keyword>
<feature type="non-terminal residue" evidence="3">
    <location>
        <position position="1"/>
    </location>
</feature>
<dbReference type="AlphaFoldDB" id="A0AA89BLQ7"/>
<feature type="domain" description="Complex 1 LYR protein" evidence="2">
    <location>
        <begin position="3"/>
        <end position="40"/>
    </location>
</feature>
<evidence type="ECO:0000256" key="1">
    <source>
        <dbReference type="ARBA" id="ARBA00009508"/>
    </source>
</evidence>
<reference evidence="3" key="1">
    <citation type="submission" date="2019-08" db="EMBL/GenBank/DDBJ databases">
        <title>The improved chromosome-level genome for the pearl oyster Pinctada fucata martensii using PacBio sequencing and Hi-C.</title>
        <authorList>
            <person name="Zheng Z."/>
        </authorList>
    </citation>
    <scope>NUCLEOTIDE SEQUENCE</scope>
    <source>
        <strain evidence="3">ZZ-2019</strain>
        <tissue evidence="3">Adductor muscle</tissue>
    </source>
</reference>
<dbReference type="Pfam" id="PF05347">
    <property type="entry name" value="Complex1_LYR"/>
    <property type="match status" value="1"/>
</dbReference>
<evidence type="ECO:0000259" key="2">
    <source>
        <dbReference type="Pfam" id="PF05347"/>
    </source>
</evidence>
<dbReference type="CDD" id="cd20264">
    <property type="entry name" value="Complex1_LYR_LYRM4"/>
    <property type="match status" value="1"/>
</dbReference>
<dbReference type="Proteomes" id="UP001186944">
    <property type="component" value="Unassembled WGS sequence"/>
</dbReference>
<dbReference type="GO" id="GO:0016226">
    <property type="term" value="P:iron-sulfur cluster assembly"/>
    <property type="evidence" value="ECO:0007669"/>
    <property type="project" value="InterPro"/>
</dbReference>
<evidence type="ECO:0000313" key="3">
    <source>
        <dbReference type="EMBL" id="KAK3085769.1"/>
    </source>
</evidence>
<dbReference type="PANTHER" id="PTHR13166:SF7">
    <property type="entry name" value="LYR MOTIF-CONTAINING PROTEIN 4"/>
    <property type="match status" value="1"/>
</dbReference>